<dbReference type="EMBL" id="JAHUTI010059566">
    <property type="protein sequence ID" value="MED6251175.1"/>
    <property type="molecule type" value="Genomic_DNA"/>
</dbReference>
<gene>
    <name evidence="1" type="ORF">ATANTOWER_024558</name>
</gene>
<name>A0ABU7BNH7_9TELE</name>
<sequence>MGSGIPVNVRATATGVCIGNRSREHGLLRLYVPSLRRDPKKLSRRWELNTSLIKSILQTFPADLYYTLGPAKSVQCRPLPVDPTHQQALIGGHLSASLHPSVQDMRCRVSGANDEHSYA</sequence>
<organism evidence="1 2">
    <name type="scientific">Ataeniobius toweri</name>
    <dbReference type="NCBI Taxonomy" id="208326"/>
    <lineage>
        <taxon>Eukaryota</taxon>
        <taxon>Metazoa</taxon>
        <taxon>Chordata</taxon>
        <taxon>Craniata</taxon>
        <taxon>Vertebrata</taxon>
        <taxon>Euteleostomi</taxon>
        <taxon>Actinopterygii</taxon>
        <taxon>Neopterygii</taxon>
        <taxon>Teleostei</taxon>
        <taxon>Neoteleostei</taxon>
        <taxon>Acanthomorphata</taxon>
        <taxon>Ovalentaria</taxon>
        <taxon>Atherinomorphae</taxon>
        <taxon>Cyprinodontiformes</taxon>
        <taxon>Goodeidae</taxon>
        <taxon>Ataeniobius</taxon>
    </lineage>
</organism>
<protein>
    <submittedName>
        <fullName evidence="1">Uncharacterized protein</fullName>
    </submittedName>
</protein>
<proteinExistence type="predicted"/>
<keyword evidence="2" id="KW-1185">Reference proteome</keyword>
<evidence type="ECO:0000313" key="1">
    <source>
        <dbReference type="EMBL" id="MED6251175.1"/>
    </source>
</evidence>
<reference evidence="1 2" key="1">
    <citation type="submission" date="2021-07" db="EMBL/GenBank/DDBJ databases">
        <authorList>
            <person name="Palmer J.M."/>
        </authorList>
    </citation>
    <scope>NUCLEOTIDE SEQUENCE [LARGE SCALE GENOMIC DNA]</scope>
    <source>
        <strain evidence="1 2">AT_MEX2019</strain>
        <tissue evidence="1">Muscle</tissue>
    </source>
</reference>
<comment type="caution">
    <text evidence="1">The sequence shown here is derived from an EMBL/GenBank/DDBJ whole genome shotgun (WGS) entry which is preliminary data.</text>
</comment>
<evidence type="ECO:0000313" key="2">
    <source>
        <dbReference type="Proteomes" id="UP001345963"/>
    </source>
</evidence>
<accession>A0ABU7BNH7</accession>
<dbReference type="Proteomes" id="UP001345963">
    <property type="component" value="Unassembled WGS sequence"/>
</dbReference>